<name>A0A2W5KQG1_ANCNO</name>
<sequence>MSVAATRRQYARDIGTVGEIVGLRRETADSAIEVGNLRARVTGFRPEELASGVDQGARKVILLAEDVERAVALGLWPATEGGGPAIVKNDRIVVRGAPLNVEAIDDSTRRLGGVLMAYEITATGY</sequence>
<evidence type="ECO:0000313" key="1">
    <source>
        <dbReference type="EMBL" id="PZQ19336.1"/>
    </source>
</evidence>
<protein>
    <submittedName>
        <fullName evidence="1">Uncharacterized protein</fullName>
    </submittedName>
</protein>
<evidence type="ECO:0000313" key="2">
    <source>
        <dbReference type="Proteomes" id="UP000249577"/>
    </source>
</evidence>
<comment type="caution">
    <text evidence="1">The sequence shown here is derived from an EMBL/GenBank/DDBJ whole genome shotgun (WGS) entry which is preliminary data.</text>
</comment>
<gene>
    <name evidence="1" type="ORF">DI565_00655</name>
</gene>
<dbReference type="AlphaFoldDB" id="A0A2W5KQG1"/>
<dbReference type="Proteomes" id="UP000249577">
    <property type="component" value="Unassembled WGS sequence"/>
</dbReference>
<dbReference type="EMBL" id="QFPN01000001">
    <property type="protein sequence ID" value="PZQ19336.1"/>
    <property type="molecule type" value="Genomic_DNA"/>
</dbReference>
<proteinExistence type="predicted"/>
<reference evidence="1 2" key="1">
    <citation type="submission" date="2017-08" db="EMBL/GenBank/DDBJ databases">
        <title>Infants hospitalized years apart are colonized by the same room-sourced microbial strains.</title>
        <authorList>
            <person name="Brooks B."/>
            <person name="Olm M.R."/>
            <person name="Firek B.A."/>
            <person name="Baker R."/>
            <person name="Thomas B.C."/>
            <person name="Morowitz M.J."/>
            <person name="Banfield J.F."/>
        </authorList>
    </citation>
    <scope>NUCLEOTIDE SEQUENCE [LARGE SCALE GENOMIC DNA]</scope>
    <source>
        <strain evidence="1">S2_005_003_R2_43</strain>
    </source>
</reference>
<organism evidence="1 2">
    <name type="scientific">Ancylobacter novellus</name>
    <name type="common">Thiobacillus novellus</name>
    <dbReference type="NCBI Taxonomy" id="921"/>
    <lineage>
        <taxon>Bacteria</taxon>
        <taxon>Pseudomonadati</taxon>
        <taxon>Pseudomonadota</taxon>
        <taxon>Alphaproteobacteria</taxon>
        <taxon>Hyphomicrobiales</taxon>
        <taxon>Xanthobacteraceae</taxon>
        <taxon>Ancylobacter</taxon>
    </lineage>
</organism>
<accession>A0A2W5KQG1</accession>